<dbReference type="Ensembl" id="ENSSSCT00060008981.1">
    <property type="protein sequence ID" value="ENSSSCP00060003287.1"/>
    <property type="gene ID" value="ENSSSCG00060007045.1"/>
</dbReference>
<dbReference type="AlphaFoldDB" id="A0A8D1SVG1"/>
<evidence type="ECO:0000256" key="1">
    <source>
        <dbReference type="SAM" id="MobiDB-lite"/>
    </source>
</evidence>
<dbReference type="Proteomes" id="UP000694723">
    <property type="component" value="Unplaced"/>
</dbReference>
<organism evidence="2 3">
    <name type="scientific">Sus scrofa</name>
    <name type="common">Pig</name>
    <dbReference type="NCBI Taxonomy" id="9823"/>
    <lineage>
        <taxon>Eukaryota</taxon>
        <taxon>Metazoa</taxon>
        <taxon>Chordata</taxon>
        <taxon>Craniata</taxon>
        <taxon>Vertebrata</taxon>
        <taxon>Euteleostomi</taxon>
        <taxon>Mammalia</taxon>
        <taxon>Eutheria</taxon>
        <taxon>Laurasiatheria</taxon>
        <taxon>Artiodactyla</taxon>
        <taxon>Suina</taxon>
        <taxon>Suidae</taxon>
        <taxon>Sus</taxon>
    </lineage>
</organism>
<protein>
    <submittedName>
        <fullName evidence="2">Uncharacterized protein</fullName>
    </submittedName>
</protein>
<name>A0A8D1SVG1_PIG</name>
<accession>A0A8D1SVG1</accession>
<proteinExistence type="predicted"/>
<feature type="region of interest" description="Disordered" evidence="1">
    <location>
        <begin position="90"/>
        <end position="117"/>
    </location>
</feature>
<evidence type="ECO:0000313" key="3">
    <source>
        <dbReference type="Proteomes" id="UP000694723"/>
    </source>
</evidence>
<dbReference type="Gene3D" id="3.40.630.30">
    <property type="match status" value="1"/>
</dbReference>
<sequence>MATFVLRPAAAADGSDILRRIEELAKYEYMEKQVVLPGKGPLEDGFRGHRFPHCLVAEVPKEQLTPEAAPLIRPLAWELPYISDVALKRPKKKDCQERKQKRQVKDELEEFPSWRSG</sequence>
<reference evidence="2" key="1">
    <citation type="submission" date="2025-08" db="UniProtKB">
        <authorList>
            <consortium name="Ensembl"/>
        </authorList>
    </citation>
    <scope>IDENTIFICATION</scope>
</reference>
<feature type="compositionally biased region" description="Basic and acidic residues" evidence="1">
    <location>
        <begin position="93"/>
        <end position="106"/>
    </location>
</feature>
<evidence type="ECO:0000313" key="2">
    <source>
        <dbReference type="Ensembl" id="ENSSSCP00060003287.1"/>
    </source>
</evidence>